<reference evidence="2" key="1">
    <citation type="submission" date="2018-05" db="EMBL/GenBank/DDBJ databases">
        <authorList>
            <person name="Lanie J.A."/>
            <person name="Ng W.-L."/>
            <person name="Kazmierczak K.M."/>
            <person name="Andrzejewski T.M."/>
            <person name="Davidsen T.M."/>
            <person name="Wayne K.J."/>
            <person name="Tettelin H."/>
            <person name="Glass J.I."/>
            <person name="Rusch D."/>
            <person name="Podicherti R."/>
            <person name="Tsui H.-C.T."/>
            <person name="Winkler M.E."/>
        </authorList>
    </citation>
    <scope>NUCLEOTIDE SEQUENCE</scope>
</reference>
<dbReference type="GO" id="GO:0030674">
    <property type="term" value="F:protein-macromolecule adaptor activity"/>
    <property type="evidence" value="ECO:0007669"/>
    <property type="project" value="TreeGrafter"/>
</dbReference>
<dbReference type="PANTHER" id="PTHR47265">
    <property type="entry name" value="IRON-SULFUR ASSEMBLY PROTEIN ISCA, CHLOROPLASTIC"/>
    <property type="match status" value="1"/>
</dbReference>
<feature type="domain" description="Core" evidence="1">
    <location>
        <begin position="2"/>
        <end position="47"/>
    </location>
</feature>
<evidence type="ECO:0000313" key="2">
    <source>
        <dbReference type="EMBL" id="SVD57111.1"/>
    </source>
</evidence>
<dbReference type="Pfam" id="PF01521">
    <property type="entry name" value="Fe-S_biosyn"/>
    <property type="match status" value="1"/>
</dbReference>
<dbReference type="Gene3D" id="2.60.300.12">
    <property type="entry name" value="HesB-like domain"/>
    <property type="match status" value="1"/>
</dbReference>
<proteinExistence type="predicted"/>
<dbReference type="InterPro" id="IPR016092">
    <property type="entry name" value="ATAP"/>
</dbReference>
<dbReference type="SUPFAM" id="SSF89360">
    <property type="entry name" value="HesB-like domain"/>
    <property type="match status" value="1"/>
</dbReference>
<dbReference type="InterPro" id="IPR035903">
    <property type="entry name" value="HesB-like_dom_sf"/>
</dbReference>
<feature type="non-terminal residue" evidence="2">
    <location>
        <position position="1"/>
    </location>
</feature>
<sequence length="52" mass="5565">SENGLELYVDKKSYIFLAGTTLEYQGGLNGKGFVFHNPNAKTTCGCGTSFSV</sequence>
<dbReference type="InterPro" id="IPR031108">
    <property type="entry name" value="IscA_plant_cyanobact"/>
</dbReference>
<accession>A0A382WG76</accession>
<dbReference type="GO" id="GO:0051536">
    <property type="term" value="F:iron-sulfur cluster binding"/>
    <property type="evidence" value="ECO:0007669"/>
    <property type="project" value="InterPro"/>
</dbReference>
<dbReference type="PROSITE" id="PS01152">
    <property type="entry name" value="HESB"/>
    <property type="match status" value="1"/>
</dbReference>
<dbReference type="PANTHER" id="PTHR47265:SF1">
    <property type="entry name" value="IRON-SULFUR ASSEMBLY PROTEIN ISCA, CHLOROPLASTIC"/>
    <property type="match status" value="1"/>
</dbReference>
<protein>
    <recommendedName>
        <fullName evidence="1">Core domain-containing protein</fullName>
    </recommendedName>
</protein>
<name>A0A382WG76_9ZZZZ</name>
<dbReference type="InterPro" id="IPR000361">
    <property type="entry name" value="ATAP_core_dom"/>
</dbReference>
<organism evidence="2">
    <name type="scientific">marine metagenome</name>
    <dbReference type="NCBI Taxonomy" id="408172"/>
    <lineage>
        <taxon>unclassified sequences</taxon>
        <taxon>metagenomes</taxon>
        <taxon>ecological metagenomes</taxon>
    </lineage>
</organism>
<dbReference type="InterPro" id="IPR017870">
    <property type="entry name" value="FeS_cluster_insertion_CS"/>
</dbReference>
<dbReference type="NCBIfam" id="TIGR00049">
    <property type="entry name" value="iron-sulfur cluster assembly accessory protein"/>
    <property type="match status" value="1"/>
</dbReference>
<dbReference type="AlphaFoldDB" id="A0A382WG76"/>
<dbReference type="GO" id="GO:0016226">
    <property type="term" value="P:iron-sulfur cluster assembly"/>
    <property type="evidence" value="ECO:0007669"/>
    <property type="project" value="InterPro"/>
</dbReference>
<gene>
    <name evidence="2" type="ORF">METZ01_LOCUS409965</name>
</gene>
<evidence type="ECO:0000259" key="1">
    <source>
        <dbReference type="Pfam" id="PF01521"/>
    </source>
</evidence>
<dbReference type="GO" id="GO:0009570">
    <property type="term" value="C:chloroplast stroma"/>
    <property type="evidence" value="ECO:0007669"/>
    <property type="project" value="TreeGrafter"/>
</dbReference>
<dbReference type="EMBL" id="UINC01159168">
    <property type="protein sequence ID" value="SVD57111.1"/>
    <property type="molecule type" value="Genomic_DNA"/>
</dbReference>